<organism evidence="2 3">
    <name type="scientific">Nocardia pseudobrasiliensis</name>
    <dbReference type="NCBI Taxonomy" id="45979"/>
    <lineage>
        <taxon>Bacteria</taxon>
        <taxon>Bacillati</taxon>
        <taxon>Actinomycetota</taxon>
        <taxon>Actinomycetes</taxon>
        <taxon>Mycobacteriales</taxon>
        <taxon>Nocardiaceae</taxon>
        <taxon>Nocardia</taxon>
    </lineage>
</organism>
<proteinExistence type="predicted"/>
<gene>
    <name evidence="2" type="ORF">DFR76_101643</name>
</gene>
<accession>A0A370IEF5</accession>
<evidence type="ECO:0000313" key="3">
    <source>
        <dbReference type="Proteomes" id="UP000254869"/>
    </source>
</evidence>
<dbReference type="Proteomes" id="UP000254869">
    <property type="component" value="Unassembled WGS sequence"/>
</dbReference>
<evidence type="ECO:0008006" key="4">
    <source>
        <dbReference type="Google" id="ProtNLM"/>
    </source>
</evidence>
<keyword evidence="1" id="KW-0732">Signal</keyword>
<keyword evidence="3" id="KW-1185">Reference proteome</keyword>
<dbReference type="AlphaFoldDB" id="A0A370IEF5"/>
<evidence type="ECO:0000313" key="2">
    <source>
        <dbReference type="EMBL" id="RDI69105.1"/>
    </source>
</evidence>
<feature type="chain" id="PRO_5016835161" description="Secreted protein" evidence="1">
    <location>
        <begin position="30"/>
        <end position="65"/>
    </location>
</feature>
<feature type="signal peptide" evidence="1">
    <location>
        <begin position="1"/>
        <end position="29"/>
    </location>
</feature>
<evidence type="ECO:0000256" key="1">
    <source>
        <dbReference type="SAM" id="SignalP"/>
    </source>
</evidence>
<protein>
    <recommendedName>
        <fullName evidence="4">Secreted protein</fullName>
    </recommendedName>
</protein>
<name>A0A370IEF5_9NOCA</name>
<sequence>MFNRRLLAHGACAVLGVALIGGAAASARAEAPAPPTTPVLSPFDAVPNPFNCLLSTGSALFCIGL</sequence>
<dbReference type="EMBL" id="QQBC01000001">
    <property type="protein sequence ID" value="RDI69105.1"/>
    <property type="molecule type" value="Genomic_DNA"/>
</dbReference>
<comment type="caution">
    <text evidence="2">The sequence shown here is derived from an EMBL/GenBank/DDBJ whole genome shotgun (WGS) entry which is preliminary data.</text>
</comment>
<reference evidence="2 3" key="1">
    <citation type="submission" date="2018-07" db="EMBL/GenBank/DDBJ databases">
        <title>Genomic Encyclopedia of Type Strains, Phase IV (KMG-IV): sequencing the most valuable type-strain genomes for metagenomic binning, comparative biology and taxonomic classification.</title>
        <authorList>
            <person name="Goeker M."/>
        </authorList>
    </citation>
    <scope>NUCLEOTIDE SEQUENCE [LARGE SCALE GENOMIC DNA]</scope>
    <source>
        <strain evidence="2 3">DSM 44290</strain>
    </source>
</reference>